<evidence type="ECO:0000313" key="3">
    <source>
        <dbReference type="WBParaSite" id="GPLIN_000318500"/>
    </source>
</evidence>
<reference evidence="3" key="2">
    <citation type="submission" date="2016-06" db="UniProtKB">
        <authorList>
            <consortium name="WormBaseParasite"/>
        </authorList>
    </citation>
    <scope>IDENTIFICATION</scope>
</reference>
<proteinExistence type="predicted"/>
<keyword evidence="1" id="KW-0472">Membrane</keyword>
<accession>A0A183BRE9</accession>
<feature type="transmembrane region" description="Helical" evidence="1">
    <location>
        <begin position="21"/>
        <end position="40"/>
    </location>
</feature>
<organism evidence="2 3">
    <name type="scientific">Globodera pallida</name>
    <name type="common">Potato cyst nematode worm</name>
    <name type="synonym">Heterodera pallida</name>
    <dbReference type="NCBI Taxonomy" id="36090"/>
    <lineage>
        <taxon>Eukaryota</taxon>
        <taxon>Metazoa</taxon>
        <taxon>Ecdysozoa</taxon>
        <taxon>Nematoda</taxon>
        <taxon>Chromadorea</taxon>
        <taxon>Rhabditida</taxon>
        <taxon>Tylenchina</taxon>
        <taxon>Tylenchomorpha</taxon>
        <taxon>Tylenchoidea</taxon>
        <taxon>Heteroderidae</taxon>
        <taxon>Heteroderinae</taxon>
        <taxon>Globodera</taxon>
    </lineage>
</organism>
<name>A0A183BRE9_GLOPA</name>
<evidence type="ECO:0000313" key="2">
    <source>
        <dbReference type="Proteomes" id="UP000050741"/>
    </source>
</evidence>
<dbReference type="Proteomes" id="UP000050741">
    <property type="component" value="Unassembled WGS sequence"/>
</dbReference>
<reference evidence="2" key="1">
    <citation type="submission" date="2014-05" db="EMBL/GenBank/DDBJ databases">
        <title>The genome and life-stage specific transcriptomes of Globodera pallida elucidate key aspects of plant parasitism by a cyst nematode.</title>
        <authorList>
            <person name="Cotton J.A."/>
            <person name="Lilley C.J."/>
            <person name="Jones L.M."/>
            <person name="Kikuchi T."/>
            <person name="Reid A.J."/>
            <person name="Thorpe P."/>
            <person name="Tsai I.J."/>
            <person name="Beasley H."/>
            <person name="Blok V."/>
            <person name="Cock P.J.A."/>
            <person name="Van den Akker S.E."/>
            <person name="Holroyd N."/>
            <person name="Hunt M."/>
            <person name="Mantelin S."/>
            <person name="Naghra H."/>
            <person name="Pain A."/>
            <person name="Palomares-Rius J.E."/>
            <person name="Zarowiecki M."/>
            <person name="Berriman M."/>
            <person name="Jones J.T."/>
            <person name="Urwin P.E."/>
        </authorList>
    </citation>
    <scope>NUCLEOTIDE SEQUENCE [LARGE SCALE GENOMIC DNA]</scope>
    <source>
        <strain evidence="2">Lindley</strain>
    </source>
</reference>
<dbReference type="WBParaSite" id="GPLIN_000318500">
    <property type="protein sequence ID" value="GPLIN_000318500"/>
    <property type="gene ID" value="GPLIN_000318500"/>
</dbReference>
<dbReference type="AlphaFoldDB" id="A0A183BRE9"/>
<sequence length="436" mass="50363">MSDNPKKVEKRLKEIFICDDVLFGIFTFCEPFVLGLKVALISDRFDRLVDAHLKSKEWPLGRLDIRRAIGGNAAANAVERRLPYIDRSVIEFLQSIRQVFDSTGTKLKINTVMNQPRSWETIWHRIWPFFNDNICCFYVDSSQLDHLRRFSPTVLRDCANLRLIQSVGFFPKFPADDSAGASSSQALSKWLHTPRGDGLPKHFNDGEWLLVRCPNERNAAKCATEWEKEAEAIGWYQCQWNRIIIGFNDSDILDANEGPNTRLPWPLESLPNKIAGFKLIWIWYIDRSVIEFLQSIRQVFDSTGTKLKINTVLRSGYFYSDRMEALKLAFVNAVVSVNFIICVGHCWGSAEIVPFKLRNNLTGEQLVFRHFNDVEWLLVRCPIERDAAKCATEWEKEAEAIGWYQCQWNRIIIDFNDSDILDANEGPSEPKKRKIC</sequence>
<keyword evidence="2" id="KW-1185">Reference proteome</keyword>
<keyword evidence="1" id="KW-1133">Transmembrane helix</keyword>
<evidence type="ECO:0000256" key="1">
    <source>
        <dbReference type="SAM" id="Phobius"/>
    </source>
</evidence>
<keyword evidence="1" id="KW-0812">Transmembrane</keyword>
<protein>
    <submittedName>
        <fullName evidence="3">F-box domain-containing protein</fullName>
    </submittedName>
</protein>